<accession>A0A645FZA2</accession>
<evidence type="ECO:0000313" key="2">
    <source>
        <dbReference type="EMBL" id="MPN19877.1"/>
    </source>
</evidence>
<feature type="transmembrane region" description="Helical" evidence="1">
    <location>
        <begin position="6"/>
        <end position="26"/>
    </location>
</feature>
<comment type="caution">
    <text evidence="2">The sequence shown here is derived from an EMBL/GenBank/DDBJ whole genome shotgun (WGS) entry which is preliminary data.</text>
</comment>
<protein>
    <submittedName>
        <fullName evidence="2">Uncharacterized protein</fullName>
    </submittedName>
</protein>
<proteinExistence type="predicted"/>
<sequence>MSLKFNIPIVIGLSLFNPIDIVLFAISRFIDIKAFVVVSSAYVKLISLTKFMNLPEFKNQINFNMVVLLDPFLPVNKFKSG</sequence>
<keyword evidence="1" id="KW-1133">Transmembrane helix</keyword>
<dbReference type="AlphaFoldDB" id="A0A645FZA2"/>
<reference evidence="2" key="1">
    <citation type="submission" date="2019-08" db="EMBL/GenBank/DDBJ databases">
        <authorList>
            <person name="Kucharzyk K."/>
            <person name="Murdoch R.W."/>
            <person name="Higgins S."/>
            <person name="Loffler F."/>
        </authorList>
    </citation>
    <scope>NUCLEOTIDE SEQUENCE</scope>
</reference>
<organism evidence="2">
    <name type="scientific">bioreactor metagenome</name>
    <dbReference type="NCBI Taxonomy" id="1076179"/>
    <lineage>
        <taxon>unclassified sequences</taxon>
        <taxon>metagenomes</taxon>
        <taxon>ecological metagenomes</taxon>
    </lineage>
</organism>
<evidence type="ECO:0000256" key="1">
    <source>
        <dbReference type="SAM" id="Phobius"/>
    </source>
</evidence>
<keyword evidence="1" id="KW-0472">Membrane</keyword>
<keyword evidence="1" id="KW-0812">Transmembrane</keyword>
<gene>
    <name evidence="2" type="ORF">SDC9_167252</name>
</gene>
<name>A0A645FZA2_9ZZZZ</name>
<dbReference type="EMBL" id="VSSQ01067500">
    <property type="protein sequence ID" value="MPN19877.1"/>
    <property type="molecule type" value="Genomic_DNA"/>
</dbReference>